<dbReference type="InParanoid" id="W0R9L2"/>
<proteinExistence type="predicted"/>
<dbReference type="GO" id="GO:0016491">
    <property type="term" value="F:oxidoreductase activity"/>
    <property type="evidence" value="ECO:0007669"/>
    <property type="project" value="TreeGrafter"/>
</dbReference>
<dbReference type="HOGENOM" id="CLU_1022160_0_0_0"/>
<dbReference type="PROSITE" id="PS50077">
    <property type="entry name" value="HEAT_REPEAT"/>
    <property type="match status" value="1"/>
</dbReference>
<comment type="function">
    <text evidence="1">Catalyzes the hydroxylation of the N(6)-(4-aminobutyl)-L-lysine intermediate produced by deoxyhypusine synthase/DHPS on a critical lysine of the eukaryotic translation initiation factor 5A/eIF-5A. This is the second step of the post-translational modification of that lysine into an unusual amino acid residue named hypusine. Hypusination is unique to mature eIF-5A factor and is essential for its function.</text>
</comment>
<dbReference type="RefSeq" id="WP_025409335.1">
    <property type="nucleotide sequence ID" value="NZ_CP007128.1"/>
</dbReference>
<dbReference type="Proteomes" id="UP000019151">
    <property type="component" value="Chromosome"/>
</dbReference>
<dbReference type="AlphaFoldDB" id="W0R9L2"/>
<reference evidence="2 3" key="1">
    <citation type="journal article" date="2014" name="Genome Announc.">
        <title>Genome Sequence and Methylome of Soil Bacterium Gemmatirosa kalamazoonensis KBS708T, a Member of the Rarely Cultivated Gemmatimonadetes Phylum.</title>
        <authorList>
            <person name="Debruyn J.M."/>
            <person name="Radosevich M."/>
            <person name="Wommack K.E."/>
            <person name="Polson S.W."/>
            <person name="Hauser L.J."/>
            <person name="Fawaz M.N."/>
            <person name="Korlach J."/>
            <person name="Tsai Y.C."/>
        </authorList>
    </citation>
    <scope>NUCLEOTIDE SEQUENCE [LARGE SCALE GENOMIC DNA]</scope>
    <source>
        <strain evidence="2 3">KBS708</strain>
    </source>
</reference>
<dbReference type="InterPro" id="IPR011989">
    <property type="entry name" value="ARM-like"/>
</dbReference>
<evidence type="ECO:0000313" key="3">
    <source>
        <dbReference type="Proteomes" id="UP000019151"/>
    </source>
</evidence>
<dbReference type="eggNOG" id="COG1413">
    <property type="taxonomic scope" value="Bacteria"/>
</dbReference>
<sequence length="272" mass="27421">MSEPQSGGRRRARLAPGALAVAAVLASVLLVVLARTPRARAAVVTAEGALPNGALDPRRVDALLAAVRGTGPVACELAVRTVSGRNWNGRGGDPTSADTAARSLVDDVVTMNADASSVPSLRAALGDADACVRRVAAPLLGRVDDQAATDALLAALRDASAPTRVAGATGLAYGGRRRAAAARDPLVAALRDADAGVRAASAWALGQLRVPGTTPLLVAALRDRDAAVRRAVAVALGSLEDAAAVDALVAALRDDADPLVRQAAAWALGQIK</sequence>
<dbReference type="GO" id="GO:0016829">
    <property type="term" value="F:lyase activity"/>
    <property type="evidence" value="ECO:0007669"/>
    <property type="project" value="UniProtKB-KW"/>
</dbReference>
<dbReference type="PANTHER" id="PTHR12697">
    <property type="entry name" value="PBS LYASE HEAT-LIKE PROTEIN"/>
    <property type="match status" value="1"/>
</dbReference>
<protein>
    <submittedName>
        <fullName evidence="2">HEAT repeat-containing PBS lyase</fullName>
    </submittedName>
</protein>
<gene>
    <name evidence="2" type="ORF">J421_0242</name>
</gene>
<dbReference type="PANTHER" id="PTHR12697:SF5">
    <property type="entry name" value="DEOXYHYPUSINE HYDROXYLASE"/>
    <property type="match status" value="1"/>
</dbReference>
<evidence type="ECO:0000256" key="1">
    <source>
        <dbReference type="ARBA" id="ARBA00045876"/>
    </source>
</evidence>
<name>W0R9L2_9BACT</name>
<dbReference type="SMART" id="SM00567">
    <property type="entry name" value="EZ_HEAT"/>
    <property type="match status" value="4"/>
</dbReference>
<organism evidence="2 3">
    <name type="scientific">Gemmatirosa kalamazoonensis</name>
    <dbReference type="NCBI Taxonomy" id="861299"/>
    <lineage>
        <taxon>Bacteria</taxon>
        <taxon>Pseudomonadati</taxon>
        <taxon>Gemmatimonadota</taxon>
        <taxon>Gemmatimonadia</taxon>
        <taxon>Gemmatimonadales</taxon>
        <taxon>Gemmatimonadaceae</taxon>
        <taxon>Gemmatirosa</taxon>
    </lineage>
</organism>
<dbReference type="SUPFAM" id="SSF48371">
    <property type="entry name" value="ARM repeat"/>
    <property type="match status" value="1"/>
</dbReference>
<dbReference type="InterPro" id="IPR021133">
    <property type="entry name" value="HEAT_type_2"/>
</dbReference>
<dbReference type="InterPro" id="IPR004155">
    <property type="entry name" value="PBS_lyase_HEAT"/>
</dbReference>
<keyword evidence="2" id="KW-0456">Lyase</keyword>
<dbReference type="STRING" id="861299.J421_0242"/>
<dbReference type="KEGG" id="gba:J421_0242"/>
<accession>W0R9L2</accession>
<keyword evidence="3" id="KW-1185">Reference proteome</keyword>
<evidence type="ECO:0000313" key="2">
    <source>
        <dbReference type="EMBL" id="AHG87779.1"/>
    </source>
</evidence>
<dbReference type="InterPro" id="IPR016024">
    <property type="entry name" value="ARM-type_fold"/>
</dbReference>
<dbReference type="EMBL" id="CP007128">
    <property type="protein sequence ID" value="AHG87779.1"/>
    <property type="molecule type" value="Genomic_DNA"/>
</dbReference>
<dbReference type="Gene3D" id="1.25.10.10">
    <property type="entry name" value="Leucine-rich Repeat Variant"/>
    <property type="match status" value="1"/>
</dbReference>
<dbReference type="Pfam" id="PF13646">
    <property type="entry name" value="HEAT_2"/>
    <property type="match status" value="1"/>
</dbReference>